<feature type="compositionally biased region" description="Polar residues" evidence="1">
    <location>
        <begin position="199"/>
        <end position="210"/>
    </location>
</feature>
<dbReference type="InterPro" id="IPR024642">
    <property type="entry name" value="SUZ-C"/>
</dbReference>
<feature type="compositionally biased region" description="Polar residues" evidence="1">
    <location>
        <begin position="158"/>
        <end position="167"/>
    </location>
</feature>
<accession>A0ABR0JJK7</accession>
<dbReference type="PROSITE" id="PS51673">
    <property type="entry name" value="SUZ"/>
    <property type="match status" value="1"/>
</dbReference>
<feature type="compositionally biased region" description="Low complexity" evidence="1">
    <location>
        <begin position="168"/>
        <end position="183"/>
    </location>
</feature>
<feature type="compositionally biased region" description="Polar residues" evidence="1">
    <location>
        <begin position="276"/>
        <end position="286"/>
    </location>
</feature>
<keyword evidence="5" id="KW-1185">Reference proteome</keyword>
<feature type="compositionally biased region" description="Basic and acidic residues" evidence="1">
    <location>
        <begin position="137"/>
        <end position="153"/>
    </location>
</feature>
<evidence type="ECO:0000313" key="5">
    <source>
        <dbReference type="Proteomes" id="UP001345691"/>
    </source>
</evidence>
<dbReference type="EMBL" id="JAVRRF010000004">
    <property type="protein sequence ID" value="KAK5066156.1"/>
    <property type="molecule type" value="Genomic_DNA"/>
</dbReference>
<organism evidence="4 5">
    <name type="scientific">Exophiala sideris</name>
    <dbReference type="NCBI Taxonomy" id="1016849"/>
    <lineage>
        <taxon>Eukaryota</taxon>
        <taxon>Fungi</taxon>
        <taxon>Dikarya</taxon>
        <taxon>Ascomycota</taxon>
        <taxon>Pezizomycotina</taxon>
        <taxon>Eurotiomycetes</taxon>
        <taxon>Chaetothyriomycetidae</taxon>
        <taxon>Chaetothyriales</taxon>
        <taxon>Herpotrichiellaceae</taxon>
        <taxon>Exophiala</taxon>
    </lineage>
</organism>
<evidence type="ECO:0008006" key="6">
    <source>
        <dbReference type="Google" id="ProtNLM"/>
    </source>
</evidence>
<protein>
    <recommendedName>
        <fullName evidence="6">SUZ domain-containing protein</fullName>
    </recommendedName>
</protein>
<feature type="compositionally biased region" description="Polar residues" evidence="1">
    <location>
        <begin position="34"/>
        <end position="48"/>
    </location>
</feature>
<feature type="domain" description="SUZ" evidence="2">
    <location>
        <begin position="79"/>
        <end position="159"/>
    </location>
</feature>
<gene>
    <name evidence="4" type="ORF">LTR69_002674</name>
</gene>
<evidence type="ECO:0000313" key="4">
    <source>
        <dbReference type="EMBL" id="KAK5066156.1"/>
    </source>
</evidence>
<proteinExistence type="predicted"/>
<feature type="region of interest" description="Disordered" evidence="1">
    <location>
        <begin position="1"/>
        <end position="60"/>
    </location>
</feature>
<feature type="domain" description="SUZ-C" evidence="3">
    <location>
        <begin position="223"/>
        <end position="265"/>
    </location>
</feature>
<feature type="region of interest" description="Disordered" evidence="1">
    <location>
        <begin position="73"/>
        <end position="286"/>
    </location>
</feature>
<evidence type="ECO:0000259" key="2">
    <source>
        <dbReference type="PROSITE" id="PS51673"/>
    </source>
</evidence>
<dbReference type="Proteomes" id="UP001345691">
    <property type="component" value="Unassembled WGS sequence"/>
</dbReference>
<name>A0ABR0JJK7_9EURO</name>
<evidence type="ECO:0000259" key="3">
    <source>
        <dbReference type="PROSITE" id="PS51938"/>
    </source>
</evidence>
<evidence type="ECO:0000256" key="1">
    <source>
        <dbReference type="SAM" id="MobiDB-lite"/>
    </source>
</evidence>
<reference evidence="4 5" key="1">
    <citation type="submission" date="2023-08" db="EMBL/GenBank/DDBJ databases">
        <title>Black Yeasts Isolated from many extreme environments.</title>
        <authorList>
            <person name="Coleine C."/>
            <person name="Stajich J.E."/>
            <person name="Selbmann L."/>
        </authorList>
    </citation>
    <scope>NUCLEOTIDE SEQUENCE [LARGE SCALE GENOMIC DNA]</scope>
    <source>
        <strain evidence="4 5">CCFEE 6328</strain>
    </source>
</reference>
<sequence length="286" mass="31423">MSKVPDAWEDEWSTNADDNPTAPAESAEPKKVTSKVSKAQRRAQQAEFNRQLWAEAEGPKETNYFLESRNIVPLRTEFKPPPILLSRKGPKPQSSRPPTAGLSDLTINDRTNAESSEDEDEAKERELSLAERQAQAAKEREEKQRKYEERRQELFGPSSAQQQANNKSGTSTPSSLTPPGSRSATPNRGRGKGGRRGGANSNTRNQSRGQQHPELFDPLYAPKQDSGYVQRHESGVSGARTPEIRPIRAPKGPDGTGRGGFGFTIPRISRDEAGTAYNTSIPSATE</sequence>
<dbReference type="InterPro" id="IPR024771">
    <property type="entry name" value="SUZ"/>
</dbReference>
<comment type="caution">
    <text evidence="4">The sequence shown here is derived from an EMBL/GenBank/DDBJ whole genome shotgun (WGS) entry which is preliminary data.</text>
</comment>
<dbReference type="PROSITE" id="PS51938">
    <property type="entry name" value="SUZ_C"/>
    <property type="match status" value="1"/>
</dbReference>